<protein>
    <recommendedName>
        <fullName evidence="7">Lipoprotein YerB</fullName>
    </recommendedName>
</protein>
<reference evidence="5 6" key="1">
    <citation type="submission" date="2017-06" db="EMBL/GenBank/DDBJ databases">
        <title>Investigating the central metabolism of Clostridium thermosuccinogenes.</title>
        <authorList>
            <person name="Koendjbiharie J.G."/>
            <person name="van Kranenburg R."/>
        </authorList>
    </citation>
    <scope>NUCLEOTIDE SEQUENCE [LARGE SCALE GENOMIC DNA]</scope>
    <source>
        <strain evidence="5 6">DSM 5806</strain>
    </source>
</reference>
<feature type="signal peptide" evidence="2">
    <location>
        <begin position="1"/>
        <end position="19"/>
    </location>
</feature>
<keyword evidence="2" id="KW-0732">Signal</keyword>
<feature type="domain" description="DUF3048" evidence="3">
    <location>
        <begin position="81"/>
        <end position="212"/>
    </location>
</feature>
<proteinExistence type="predicted"/>
<evidence type="ECO:0000259" key="4">
    <source>
        <dbReference type="Pfam" id="PF17479"/>
    </source>
</evidence>
<evidence type="ECO:0000313" key="5">
    <source>
        <dbReference type="EMBL" id="PNT99286.1"/>
    </source>
</evidence>
<sequence>MVKKGIAIILIFVLLISSAACREKADPGNADITSISTSEEQQKAEEPVSEQEGTKPDGSDGEGTAKEEDGTVDNFVFPEEGTRPFAVMIDNQGSAVLPQGGLHMAQVVYEIIVEGGITRYMPVFWNVDPEMIGPVRSSRHYFLDYAMEHDAIYVHFGQSPQALKDLQSYKINNINGIYVAGVFWDLTKDKGNWQDSYTSMEKAKEYANKVGYRTETDKKHVFTYNRKDAELQSAEKAEKVSITYSDGYISRYEYDATTKTYMRFRNGKPHMERITGEQLAVKNIIIQVVKNQRIKGDKEDRQELFNVGSGNGWYITNGKVIKIKWSKASRPEPTQYTDEAGNPIALNPGQTWVQIAPSADRVVIE</sequence>
<dbReference type="AlphaFoldDB" id="A0A2K2FKG9"/>
<name>A0A2K2FKG9_9CLOT</name>
<dbReference type="Pfam" id="PF11258">
    <property type="entry name" value="DUF3048"/>
    <property type="match status" value="1"/>
</dbReference>
<feature type="region of interest" description="Disordered" evidence="1">
    <location>
        <begin position="30"/>
        <end position="75"/>
    </location>
</feature>
<dbReference type="RefSeq" id="WP_103081355.1">
    <property type="nucleotide sequence ID" value="NZ_CP021850.1"/>
</dbReference>
<evidence type="ECO:0000313" key="6">
    <source>
        <dbReference type="Proteomes" id="UP000236151"/>
    </source>
</evidence>
<dbReference type="KEGG" id="cthd:CDO33_15020"/>
<dbReference type="Gene3D" id="3.50.90.10">
    <property type="entry name" value="YerB-like"/>
    <property type="match status" value="1"/>
</dbReference>
<keyword evidence="6" id="KW-1185">Reference proteome</keyword>
<dbReference type="Proteomes" id="UP000236151">
    <property type="component" value="Unassembled WGS sequence"/>
</dbReference>
<gene>
    <name evidence="5" type="ORF">CDQ84_08715</name>
</gene>
<evidence type="ECO:0008006" key="7">
    <source>
        <dbReference type="Google" id="ProtNLM"/>
    </source>
</evidence>
<organism evidence="5 6">
    <name type="scientific">Clostridium thermosuccinogenes</name>
    <dbReference type="NCBI Taxonomy" id="84032"/>
    <lineage>
        <taxon>Bacteria</taxon>
        <taxon>Bacillati</taxon>
        <taxon>Bacillota</taxon>
        <taxon>Clostridia</taxon>
        <taxon>Eubacteriales</taxon>
        <taxon>Clostridiaceae</taxon>
        <taxon>Clostridium</taxon>
    </lineage>
</organism>
<comment type="caution">
    <text evidence="5">The sequence shown here is derived from an EMBL/GenBank/DDBJ whole genome shotgun (WGS) entry which is preliminary data.</text>
</comment>
<feature type="chain" id="PRO_5038751798" description="Lipoprotein YerB" evidence="2">
    <location>
        <begin position="20"/>
        <end position="365"/>
    </location>
</feature>
<accession>A0A2K2FKG9</accession>
<evidence type="ECO:0000259" key="3">
    <source>
        <dbReference type="Pfam" id="PF11258"/>
    </source>
</evidence>
<evidence type="ECO:0000256" key="1">
    <source>
        <dbReference type="SAM" id="MobiDB-lite"/>
    </source>
</evidence>
<dbReference type="InterPro" id="IPR021416">
    <property type="entry name" value="DUF3048_N"/>
</dbReference>
<dbReference type="OrthoDB" id="9779102at2"/>
<dbReference type="InterPro" id="IPR023158">
    <property type="entry name" value="YerB-like_sf"/>
</dbReference>
<dbReference type="SUPFAM" id="SSF159774">
    <property type="entry name" value="YerB-like"/>
    <property type="match status" value="1"/>
</dbReference>
<feature type="compositionally biased region" description="Basic and acidic residues" evidence="1">
    <location>
        <begin position="40"/>
        <end position="69"/>
    </location>
</feature>
<dbReference type="InterPro" id="IPR035328">
    <property type="entry name" value="DUF3048_C"/>
</dbReference>
<dbReference type="Pfam" id="PF17479">
    <property type="entry name" value="DUF3048_C"/>
    <property type="match status" value="1"/>
</dbReference>
<dbReference type="PROSITE" id="PS51257">
    <property type="entry name" value="PROKAR_LIPOPROTEIN"/>
    <property type="match status" value="1"/>
</dbReference>
<dbReference type="EMBL" id="NIOJ01000019">
    <property type="protein sequence ID" value="PNT99286.1"/>
    <property type="molecule type" value="Genomic_DNA"/>
</dbReference>
<feature type="domain" description="DUF3048" evidence="4">
    <location>
        <begin position="240"/>
        <end position="353"/>
    </location>
</feature>
<evidence type="ECO:0000256" key="2">
    <source>
        <dbReference type="SAM" id="SignalP"/>
    </source>
</evidence>